<feature type="transmembrane region" description="Helical" evidence="5">
    <location>
        <begin position="79"/>
        <end position="97"/>
    </location>
</feature>
<dbReference type="InterPro" id="IPR000292">
    <property type="entry name" value="For/NO2_transpt"/>
</dbReference>
<keyword evidence="4 5" id="KW-0472">Membrane</keyword>
<evidence type="ECO:0000313" key="7">
    <source>
        <dbReference type="Proteomes" id="UP000265882"/>
    </source>
</evidence>
<dbReference type="GO" id="GO:0015499">
    <property type="term" value="F:formate transmembrane transporter activity"/>
    <property type="evidence" value="ECO:0007669"/>
    <property type="project" value="TreeGrafter"/>
</dbReference>
<organism evidence="6 7">
    <name type="scientific">Abyssobacteria bacterium (strain SURF_5)</name>
    <dbReference type="NCBI Taxonomy" id="2093360"/>
    <lineage>
        <taxon>Bacteria</taxon>
        <taxon>Pseudomonadati</taxon>
        <taxon>Candidatus Hydrogenedentota</taxon>
        <taxon>Candidatus Abyssobacteria</taxon>
    </lineage>
</organism>
<dbReference type="AlphaFoldDB" id="A0A3A4P4B3"/>
<sequence>MKVPQKEKDENMQDRQADGPTKSYHLILEQKIEQGLAEFERSNSGLFLSALSAGLDLGFSVFLMAVLYSRFSGILTNEAIESLMAIVYSTGFLLVIFGRSELFTEHTALAVFPVLAGRSTIRSLLRVWMIIYMANLLGAAAFSLLLLAVGPSLNIIKEDAFVNLAESLIKPSWYIILLSGVVAGWLMGLVSWLVTAGKETIGQVFFVMLLTATIGFGKLHHCIVGSIEILPAVYLGLGVSFWQYLYTLLWMTFGNIIGGVFFVALIKYSHTVRG</sequence>
<gene>
    <name evidence="6" type="ORF">C4520_01920</name>
</gene>
<dbReference type="PANTHER" id="PTHR30520">
    <property type="entry name" value="FORMATE TRANSPORTER-RELATED"/>
    <property type="match status" value="1"/>
</dbReference>
<protein>
    <submittedName>
        <fullName evidence="6">Formate/nitrite transporter family protein</fullName>
    </submittedName>
</protein>
<accession>A0A3A4P4B3</accession>
<dbReference type="Pfam" id="PF01226">
    <property type="entry name" value="Form_Nir_trans"/>
    <property type="match status" value="1"/>
</dbReference>
<feature type="transmembrane region" description="Helical" evidence="5">
    <location>
        <begin position="127"/>
        <end position="150"/>
    </location>
</feature>
<dbReference type="PANTHER" id="PTHR30520:SF2">
    <property type="entry name" value="INNER MEMBRANE PROTEIN YFDC"/>
    <property type="match status" value="1"/>
</dbReference>
<dbReference type="Gene3D" id="1.20.1080.10">
    <property type="entry name" value="Glycerol uptake facilitator protein"/>
    <property type="match status" value="1"/>
</dbReference>
<evidence type="ECO:0000313" key="6">
    <source>
        <dbReference type="EMBL" id="RJP25655.1"/>
    </source>
</evidence>
<evidence type="ECO:0000256" key="2">
    <source>
        <dbReference type="ARBA" id="ARBA00022692"/>
    </source>
</evidence>
<evidence type="ECO:0000256" key="4">
    <source>
        <dbReference type="ARBA" id="ARBA00023136"/>
    </source>
</evidence>
<dbReference type="EMBL" id="QZKU01000019">
    <property type="protein sequence ID" value="RJP25655.1"/>
    <property type="molecule type" value="Genomic_DNA"/>
</dbReference>
<evidence type="ECO:0000256" key="3">
    <source>
        <dbReference type="ARBA" id="ARBA00022989"/>
    </source>
</evidence>
<reference evidence="6 7" key="1">
    <citation type="journal article" date="2017" name="ISME J.">
        <title>Energy and carbon metabolisms in a deep terrestrial subsurface fluid microbial community.</title>
        <authorList>
            <person name="Momper L."/>
            <person name="Jungbluth S.P."/>
            <person name="Lee M.D."/>
            <person name="Amend J.P."/>
        </authorList>
    </citation>
    <scope>NUCLEOTIDE SEQUENCE [LARGE SCALE GENOMIC DNA]</scope>
    <source>
        <strain evidence="6">SURF_5</strain>
    </source>
</reference>
<keyword evidence="3 5" id="KW-1133">Transmembrane helix</keyword>
<dbReference type="Proteomes" id="UP000265882">
    <property type="component" value="Unassembled WGS sequence"/>
</dbReference>
<feature type="transmembrane region" description="Helical" evidence="5">
    <location>
        <begin position="46"/>
        <end position="67"/>
    </location>
</feature>
<dbReference type="InterPro" id="IPR023271">
    <property type="entry name" value="Aquaporin-like"/>
</dbReference>
<evidence type="ECO:0000256" key="1">
    <source>
        <dbReference type="ARBA" id="ARBA00004141"/>
    </source>
</evidence>
<keyword evidence="2 5" id="KW-0812">Transmembrane</keyword>
<proteinExistence type="predicted"/>
<evidence type="ECO:0000256" key="5">
    <source>
        <dbReference type="SAM" id="Phobius"/>
    </source>
</evidence>
<feature type="transmembrane region" description="Helical" evidence="5">
    <location>
        <begin position="171"/>
        <end position="194"/>
    </location>
</feature>
<feature type="transmembrane region" description="Helical" evidence="5">
    <location>
        <begin position="200"/>
        <end position="216"/>
    </location>
</feature>
<feature type="transmembrane region" description="Helical" evidence="5">
    <location>
        <begin position="248"/>
        <end position="266"/>
    </location>
</feature>
<comment type="subcellular location">
    <subcellularLocation>
        <location evidence="1">Membrane</location>
        <topology evidence="1">Multi-pass membrane protein</topology>
    </subcellularLocation>
</comment>
<dbReference type="GO" id="GO:0005886">
    <property type="term" value="C:plasma membrane"/>
    <property type="evidence" value="ECO:0007669"/>
    <property type="project" value="TreeGrafter"/>
</dbReference>
<comment type="caution">
    <text evidence="6">The sequence shown here is derived from an EMBL/GenBank/DDBJ whole genome shotgun (WGS) entry which is preliminary data.</text>
</comment>
<name>A0A3A4P4B3_ABYX5</name>